<dbReference type="RefSeq" id="WP_186684754.1">
    <property type="nucleotide sequence ID" value="NZ_CP077093.1"/>
</dbReference>
<dbReference type="EMBL" id="CP077093">
    <property type="protein sequence ID" value="QXI25881.1"/>
    <property type="molecule type" value="Genomic_DNA"/>
</dbReference>
<name>A0A9E6PG42_9PSED</name>
<keyword evidence="2" id="KW-1185">Reference proteome</keyword>
<dbReference type="KEGG" id="pvw:HU752_018105"/>
<sequence length="225" mass="24636">MTTLPRLPEAQFADALCLVQSLKREAVRENKRKNLDLLWQVLEDLWQEGGRDYGVAEVGRKLTQAGGPKTQSLRNEGGRDFRQVIEAFAVCAGARGCARLIQSRSQLEAAVESLSDPAARAMFRQVVAENKLYKAQNDQLRSAFKALSISPPDDTAQSSAATPFMPASLPPLTTLELELLKKNLSPERFEENGWQLVGGGVVDDAGVVVLSPGFMEIMTKLFVSC</sequence>
<gene>
    <name evidence="1" type="ORF">HU752_018105</name>
</gene>
<proteinExistence type="predicted"/>
<reference evidence="1 2" key="1">
    <citation type="journal article" date="2020" name="Microorganisms">
        <title>Reliable Identification of Environmental Pseudomonas Isolates Using the rpoD Gene.</title>
        <authorList>
            <consortium name="The Broad Institute Genome Sequencing Platform"/>
            <person name="Girard L."/>
            <person name="Lood C."/>
            <person name="Rokni-Zadeh H."/>
            <person name="van Noort V."/>
            <person name="Lavigne R."/>
            <person name="De Mot R."/>
        </authorList>
    </citation>
    <scope>NUCLEOTIDE SEQUENCE [LARGE SCALE GENOMIC DNA]</scope>
    <source>
        <strain evidence="1 2">RW8P3</strain>
    </source>
</reference>
<reference evidence="1 2" key="2">
    <citation type="journal article" date="2021" name="Microorganisms">
        <title>The Ever-Expanding Pseudomonas Genus: Description of 43 New Species and Partition of the Pseudomonas putida Group.</title>
        <authorList>
            <person name="Girard L."/>
            <person name="Lood C."/>
            <person name="Hofte M."/>
            <person name="Vandamme P."/>
            <person name="Rokni-Zadeh H."/>
            <person name="van Noort V."/>
            <person name="Lavigne R."/>
            <person name="De Mot R."/>
        </authorList>
    </citation>
    <scope>NUCLEOTIDE SEQUENCE [LARGE SCALE GENOMIC DNA]</scope>
    <source>
        <strain evidence="1 2">RW8P3</strain>
    </source>
</reference>
<dbReference type="InterPro" id="IPR048061">
    <property type="entry name" value="GmtX-like"/>
</dbReference>
<dbReference type="Proteomes" id="UP000634530">
    <property type="component" value="Chromosome"/>
</dbReference>
<organism evidence="1 2">
    <name type="scientific">Pseudomonas vanderleydeniana</name>
    <dbReference type="NCBI Taxonomy" id="2745495"/>
    <lineage>
        <taxon>Bacteria</taxon>
        <taxon>Pseudomonadati</taxon>
        <taxon>Pseudomonadota</taxon>
        <taxon>Gammaproteobacteria</taxon>
        <taxon>Pseudomonadales</taxon>
        <taxon>Pseudomonadaceae</taxon>
        <taxon>Pseudomonas</taxon>
    </lineage>
</organism>
<dbReference type="NCBIfam" id="NF040692">
    <property type="entry name" value="recomb_assoc"/>
    <property type="match status" value="1"/>
</dbReference>
<protein>
    <submittedName>
        <fullName evidence="1">Uncharacterized protein</fullName>
    </submittedName>
</protein>
<evidence type="ECO:0000313" key="2">
    <source>
        <dbReference type="Proteomes" id="UP000634530"/>
    </source>
</evidence>
<evidence type="ECO:0000313" key="1">
    <source>
        <dbReference type="EMBL" id="QXI25881.1"/>
    </source>
</evidence>
<dbReference type="AlphaFoldDB" id="A0A9E6PG42"/>
<accession>A0A9E6PG42</accession>